<dbReference type="InterPro" id="IPR014408">
    <property type="entry name" value="dGMP_Pdiesterase_EAL/HD-GYP"/>
</dbReference>
<dbReference type="PROSITE" id="PS51833">
    <property type="entry name" value="HDOD"/>
    <property type="match status" value="1"/>
</dbReference>
<dbReference type="Pfam" id="PF08668">
    <property type="entry name" value="HDOD"/>
    <property type="match status" value="1"/>
</dbReference>
<dbReference type="InterPro" id="IPR013976">
    <property type="entry name" value="HDOD"/>
</dbReference>
<dbReference type="AlphaFoldDB" id="A0A4Z0M0S9"/>
<dbReference type="SUPFAM" id="SSF109604">
    <property type="entry name" value="HD-domain/PDEase-like"/>
    <property type="match status" value="1"/>
</dbReference>
<dbReference type="OrthoDB" id="9804751at2"/>
<evidence type="ECO:0000313" key="2">
    <source>
        <dbReference type="EMBL" id="TGD73129.1"/>
    </source>
</evidence>
<dbReference type="PIRSF" id="PIRSF003180">
    <property type="entry name" value="DiGMPpdiest_YuxH"/>
    <property type="match status" value="1"/>
</dbReference>
<protein>
    <submittedName>
        <fullName evidence="2">HDOD domain-containing protein</fullName>
    </submittedName>
</protein>
<dbReference type="InterPro" id="IPR035919">
    <property type="entry name" value="EAL_sf"/>
</dbReference>
<keyword evidence="3" id="KW-1185">Reference proteome</keyword>
<evidence type="ECO:0000313" key="3">
    <source>
        <dbReference type="Proteomes" id="UP000298050"/>
    </source>
</evidence>
<dbReference type="EMBL" id="SRLE01000008">
    <property type="protein sequence ID" value="TGD73129.1"/>
    <property type="molecule type" value="Genomic_DNA"/>
</dbReference>
<sequence length="416" mass="45888">MTLQSTAIEATEPEASLDALLAMRPIYAKNLEVVAFDPVIQSFEGSELTGEGNYRALSLIIAESYSSVPSKQGQRAVPSFLRVCAGALTSLELPDFPADRFIFEVCPSDVDCPDAAARYRALAGEGYRIALAIDDADFDVDQDYLKFVHILRIDVGTVGMEKLPALVKRAMPHGLDLAADNLATRQDFVSCVDLGFRYFSGDVLGKPKPSENKKLGHNSVVLFQLLSELQNPNASTAVIEEIVLRDPSLTFKILKIVNSAAVGLSREIQSVSHAINILGMTQVRRWVSVFLLEDGGDKPMELMRSALVRARMCELMAEVSEKEMPMSYFMTGLLSNLDTIAEIPMSEIVDQVPLSQSIKDALVDRAGDMGSYLREVEYYEKGRFDALQGIMDKAFYEPCYRHCISWANQVQGAMVS</sequence>
<evidence type="ECO:0000259" key="1">
    <source>
        <dbReference type="PROSITE" id="PS51833"/>
    </source>
</evidence>
<dbReference type="Proteomes" id="UP000298050">
    <property type="component" value="Unassembled WGS sequence"/>
</dbReference>
<reference evidence="2 3" key="1">
    <citation type="submission" date="2019-04" db="EMBL/GenBank/DDBJ databases">
        <title>Taxonomy of novel Haliea sp. from mangrove soil of West Coast of India.</title>
        <authorList>
            <person name="Verma A."/>
            <person name="Kumar P."/>
            <person name="Krishnamurthi S."/>
        </authorList>
    </citation>
    <scope>NUCLEOTIDE SEQUENCE [LARGE SCALE GENOMIC DNA]</scope>
    <source>
        <strain evidence="2 3">SAOS-164</strain>
    </source>
</reference>
<gene>
    <name evidence="2" type="ORF">E4634_12685</name>
</gene>
<name>A0A4Z0M0S9_9GAMM</name>
<dbReference type="PANTHER" id="PTHR33525">
    <property type="match status" value="1"/>
</dbReference>
<organism evidence="2 3">
    <name type="scientific">Mangrovimicrobium sediminis</name>
    <dbReference type="NCBI Taxonomy" id="2562682"/>
    <lineage>
        <taxon>Bacteria</taxon>
        <taxon>Pseudomonadati</taxon>
        <taxon>Pseudomonadota</taxon>
        <taxon>Gammaproteobacteria</taxon>
        <taxon>Cellvibrionales</taxon>
        <taxon>Halieaceae</taxon>
        <taxon>Mangrovimicrobium</taxon>
    </lineage>
</organism>
<comment type="caution">
    <text evidence="2">The sequence shown here is derived from an EMBL/GenBank/DDBJ whole genome shotgun (WGS) entry which is preliminary data.</text>
</comment>
<dbReference type="InterPro" id="IPR052340">
    <property type="entry name" value="RNase_Y/CdgJ"/>
</dbReference>
<accession>A0A4Z0M0S9</accession>
<dbReference type="RefSeq" id="WP_135444434.1">
    <property type="nucleotide sequence ID" value="NZ_SRLE01000008.1"/>
</dbReference>
<dbReference type="SUPFAM" id="SSF141868">
    <property type="entry name" value="EAL domain-like"/>
    <property type="match status" value="1"/>
</dbReference>
<feature type="domain" description="HDOD" evidence="1">
    <location>
        <begin position="215"/>
        <end position="400"/>
    </location>
</feature>
<dbReference type="PANTHER" id="PTHR33525:SF4">
    <property type="entry name" value="CYCLIC DI-GMP PHOSPHODIESTERASE CDGJ"/>
    <property type="match status" value="1"/>
</dbReference>
<dbReference type="Gene3D" id="1.10.3210.10">
    <property type="entry name" value="Hypothetical protein af1432"/>
    <property type="match status" value="1"/>
</dbReference>
<proteinExistence type="predicted"/>